<keyword evidence="3" id="KW-0812">Transmembrane</keyword>
<evidence type="ECO:0000313" key="5">
    <source>
        <dbReference type="Proteomes" id="UP000605086"/>
    </source>
</evidence>
<dbReference type="Proteomes" id="UP000605086">
    <property type="component" value="Unassembled WGS sequence"/>
</dbReference>
<sequence>MSDWRTPRSVQPSASSASPTSGMPQLRPDGSRTSPDMGRTAPGWEDRLVREFGSPAGRRRARPFEPVSRSSSMIHRRLLAAASIAASLAAPVALPTLAHEGHEHGDAPKPVVATTTPTMETSSSDFELVAVVQGKSLLITLDRFASNEPVTGATVEVTADGEAVTASPVSGEEGIYRLDAAWVSKPGPHELTVSVTAADAADLLIGTLDIPATAQPAESSGGGGVSAILGQVRHDPSLMLGAVMVFLLGVLTTVALTQRGRARTVAGAALIGFGLLLASGAAFAHGGEDHSHGDEAKDKTPGAAAAPMAVTGAAESPRRLPDGSLYVPKTSQRLLSVRTTVAKTQQAAQTVQLIGQVIADPNGGGHVQATQSGRIEPGEKGLPYIGQRVEAGQILAAITPAVNVVDRSGIQQQIATVEQELVITESRVRRLRKLEGSVPQRDIEEAEANLNGLRKRRAALSPTLTTKEALRAPIAGVVTANNVKAGQVIEARDQVLFEIVDPSRLMVEAVAFDPRVANAIKAATATTADGTSLSLELLGSSLALRQQAIPLLFRIGNLPAGLGVGQPVRLVAQMQGTASGIVLPRHSVVRGAGGQPIVWQHESPQRFVARPVRTQPVDGGTVLVLAGIEPEARIVTDGAGLLNQVR</sequence>
<keyword evidence="3" id="KW-1133">Transmembrane helix</keyword>
<dbReference type="PANTHER" id="PTHR30097:SF4">
    <property type="entry name" value="SLR6042 PROTEIN"/>
    <property type="match status" value="1"/>
</dbReference>
<dbReference type="Gene3D" id="2.40.30.170">
    <property type="match status" value="1"/>
</dbReference>
<dbReference type="Gene3D" id="1.10.287.470">
    <property type="entry name" value="Helix hairpin bin"/>
    <property type="match status" value="1"/>
</dbReference>
<feature type="transmembrane region" description="Helical" evidence="3">
    <location>
        <begin position="238"/>
        <end position="257"/>
    </location>
</feature>
<feature type="region of interest" description="Disordered" evidence="2">
    <location>
        <begin position="286"/>
        <end position="323"/>
    </location>
</feature>
<gene>
    <name evidence="4" type="ORF">GBZ48_00055</name>
</gene>
<reference evidence="4 5" key="1">
    <citation type="submission" date="2019-10" db="EMBL/GenBank/DDBJ databases">
        <title>Genome sequence of Azospirillum melinis.</title>
        <authorList>
            <person name="Ambrosini A."/>
            <person name="Sant'Anna F.H."/>
            <person name="Cassan F.D."/>
            <person name="Souza E.M."/>
            <person name="Passaglia L.M.P."/>
        </authorList>
    </citation>
    <scope>NUCLEOTIDE SEQUENCE [LARGE SCALE GENOMIC DNA]</scope>
    <source>
        <strain evidence="4 5">TMCY0552</strain>
    </source>
</reference>
<evidence type="ECO:0000256" key="1">
    <source>
        <dbReference type="ARBA" id="ARBA00022448"/>
    </source>
</evidence>
<dbReference type="Gene3D" id="2.40.50.100">
    <property type="match status" value="1"/>
</dbReference>
<keyword evidence="3" id="KW-0472">Membrane</keyword>
<dbReference type="EMBL" id="WHOS01000001">
    <property type="protein sequence ID" value="NUA97665.1"/>
    <property type="molecule type" value="Genomic_DNA"/>
</dbReference>
<organism evidence="4 5">
    <name type="scientific">Azospirillum melinis</name>
    <dbReference type="NCBI Taxonomy" id="328839"/>
    <lineage>
        <taxon>Bacteria</taxon>
        <taxon>Pseudomonadati</taxon>
        <taxon>Pseudomonadota</taxon>
        <taxon>Alphaproteobacteria</taxon>
        <taxon>Rhodospirillales</taxon>
        <taxon>Azospirillaceae</taxon>
        <taxon>Azospirillum</taxon>
    </lineage>
</organism>
<proteinExistence type="predicted"/>
<protein>
    <submittedName>
        <fullName evidence="4">HlyD family efflux transporter periplasmic adaptor subunit</fullName>
    </submittedName>
</protein>
<dbReference type="InterPro" id="IPR051909">
    <property type="entry name" value="MFP_Cation_Efflux"/>
</dbReference>
<evidence type="ECO:0000256" key="2">
    <source>
        <dbReference type="SAM" id="MobiDB-lite"/>
    </source>
</evidence>
<accession>A0ABX2K4E0</accession>
<dbReference type="PANTHER" id="PTHR30097">
    <property type="entry name" value="CATION EFFLUX SYSTEM PROTEIN CUSB"/>
    <property type="match status" value="1"/>
</dbReference>
<evidence type="ECO:0000256" key="3">
    <source>
        <dbReference type="SAM" id="Phobius"/>
    </source>
</evidence>
<comment type="caution">
    <text evidence="4">The sequence shown here is derived from an EMBL/GenBank/DDBJ whole genome shotgun (WGS) entry which is preliminary data.</text>
</comment>
<evidence type="ECO:0000313" key="4">
    <source>
        <dbReference type="EMBL" id="NUA97665.1"/>
    </source>
</evidence>
<keyword evidence="1" id="KW-0813">Transport</keyword>
<name>A0ABX2K4E0_9PROT</name>
<keyword evidence="5" id="KW-1185">Reference proteome</keyword>
<dbReference type="SUPFAM" id="SSF111369">
    <property type="entry name" value="HlyD-like secretion proteins"/>
    <property type="match status" value="1"/>
</dbReference>
<feature type="compositionally biased region" description="Basic and acidic residues" evidence="2">
    <location>
        <begin position="286"/>
        <end position="300"/>
    </location>
</feature>
<feature type="compositionally biased region" description="Polar residues" evidence="2">
    <location>
        <begin position="8"/>
        <end position="23"/>
    </location>
</feature>
<feature type="region of interest" description="Disordered" evidence="2">
    <location>
        <begin position="1"/>
        <end position="68"/>
    </location>
</feature>
<feature type="transmembrane region" description="Helical" evidence="3">
    <location>
        <begin position="264"/>
        <end position="284"/>
    </location>
</feature>
<feature type="compositionally biased region" description="Low complexity" evidence="2">
    <location>
        <begin position="301"/>
        <end position="314"/>
    </location>
</feature>
<dbReference type="Gene3D" id="2.40.420.20">
    <property type="match status" value="1"/>
</dbReference>